<dbReference type="OMA" id="MDYIGNS"/>
<feature type="domain" description="Aminoglycoside phosphotransferase" evidence="1">
    <location>
        <begin position="206"/>
        <end position="256"/>
    </location>
</feature>
<dbReference type="InterPro" id="IPR002575">
    <property type="entry name" value="Aminoglycoside_PTrfase"/>
</dbReference>
<dbReference type="PANTHER" id="PTHR21310:SF37">
    <property type="entry name" value="AMINOGLYCOSIDE PHOSPHOTRANSFERASE DOMAIN-CONTAINING PROTEIN"/>
    <property type="match status" value="1"/>
</dbReference>
<dbReference type="AlphaFoldDB" id="G2X5E4"/>
<organism evidence="2 3">
    <name type="scientific">Verticillium dahliae (strain VdLs.17 / ATCC MYA-4575 / FGSC 10137)</name>
    <name type="common">Verticillium wilt</name>
    <dbReference type="NCBI Taxonomy" id="498257"/>
    <lineage>
        <taxon>Eukaryota</taxon>
        <taxon>Fungi</taxon>
        <taxon>Dikarya</taxon>
        <taxon>Ascomycota</taxon>
        <taxon>Pezizomycotina</taxon>
        <taxon>Sordariomycetes</taxon>
        <taxon>Hypocreomycetidae</taxon>
        <taxon>Glomerellales</taxon>
        <taxon>Plectosphaerellaceae</taxon>
        <taxon>Verticillium</taxon>
    </lineage>
</organism>
<dbReference type="InParanoid" id="G2X5E4"/>
<dbReference type="InterPro" id="IPR051678">
    <property type="entry name" value="AGP_Transferase"/>
</dbReference>
<dbReference type="RefSeq" id="XP_009650639.1">
    <property type="nucleotide sequence ID" value="XM_009652344.1"/>
</dbReference>
<dbReference type="KEGG" id="vda:VDAG_05449"/>
<proteinExistence type="predicted"/>
<dbReference type="Pfam" id="PF01636">
    <property type="entry name" value="APH"/>
    <property type="match status" value="1"/>
</dbReference>
<dbReference type="Proteomes" id="UP000001611">
    <property type="component" value="Chromosome 2"/>
</dbReference>
<gene>
    <name evidence="2" type="ORF">VDAG_05449</name>
</gene>
<reference evidence="2 3" key="1">
    <citation type="submission" date="2008-03" db="EMBL/GenBank/DDBJ databases">
        <title>The Genome Sequence of Verticillium dahliae VdLs.17.</title>
        <authorList>
            <consortium name="The Broad Institute Genome Sequencing Platform"/>
            <person name="Ma L.-J.J."/>
            <person name="Klosterman S.J."/>
            <person name="Subbarao K."/>
            <person name="Dobinson K."/>
            <person name="Veronese P."/>
            <person name="Kang S."/>
            <person name="Gold S.E."/>
            <person name="Young S."/>
            <person name="Jaffe D."/>
            <person name="Gnerre S."/>
            <person name="Berlin A."/>
            <person name="Heiman D."/>
            <person name="Hepburn T."/>
            <person name="Sykes S."/>
            <person name="Alvarado L."/>
            <person name="Kodira C.D."/>
            <person name="Lander E."/>
            <person name="Galagan J."/>
            <person name="Nusbaum C."/>
            <person name="Birren B."/>
        </authorList>
    </citation>
    <scope>NUCLEOTIDE SEQUENCE [LARGE SCALE GENOMIC DNA]</scope>
    <source>
        <strain evidence="3">VdLs.17 / ATCC MYA-4575 / FGSC 10137</strain>
    </source>
</reference>
<dbReference type="InterPro" id="IPR011009">
    <property type="entry name" value="Kinase-like_dom_sf"/>
</dbReference>
<evidence type="ECO:0000313" key="2">
    <source>
        <dbReference type="EMBL" id="EGY14285.1"/>
    </source>
</evidence>
<dbReference type="eggNOG" id="ENOG502QQYZ">
    <property type="taxonomic scope" value="Eukaryota"/>
</dbReference>
<dbReference type="HOGENOM" id="CLU_025005_3_0_1"/>
<name>G2X5E4_VERDV</name>
<dbReference type="SUPFAM" id="SSF56112">
    <property type="entry name" value="Protein kinase-like (PK-like)"/>
    <property type="match status" value="1"/>
</dbReference>
<dbReference type="STRING" id="498257.G2X5E4"/>
<dbReference type="GeneID" id="20706912"/>
<dbReference type="PANTHER" id="PTHR21310">
    <property type="entry name" value="AMINOGLYCOSIDE PHOSPHOTRANSFERASE-RELATED-RELATED"/>
    <property type="match status" value="1"/>
</dbReference>
<sequence>MLRRSSVVRWPPMPGYKLIARQFRFRASGVFAFQFTSLFRAPLLSRLSWYMRWSIRWILGWPPISSYVVHPHRQKLTSGYIVMDYVENWCMLSASWDMVHDDVSKRLTLYRDISRFMLSLAQVQFPRIGSLTMDNYGVVSLANRPLGLHLHQLENDEISTEIPRNLTYATTDTYLLDRLSCHDNRIRYQPNSIFNQSDGESQISTLTIMRALMPHFTQKEGRHGPFILMLTDLHPSNIFVDGDGHVTCVIDLEWACTLPVEMLQPPYWLTNRAVDQITGDSLVDYRERHNEFISAFQAEEEACGSITSYAEMMRKSWDLGSFWYFNAIESLSGFYNLFLQHIQPRYGPEAVKGWKDFERSVTPYWSAGTTRFIERKVHEREQYLQRLREVFQRASEGNV</sequence>
<dbReference type="EMBL" id="DS572704">
    <property type="protein sequence ID" value="EGY14285.1"/>
    <property type="molecule type" value="Genomic_DNA"/>
</dbReference>
<accession>G2X5E4</accession>
<protein>
    <recommendedName>
        <fullName evidence="1">Aminoglycoside phosphotransferase domain-containing protein</fullName>
    </recommendedName>
</protein>
<evidence type="ECO:0000259" key="1">
    <source>
        <dbReference type="Pfam" id="PF01636"/>
    </source>
</evidence>
<evidence type="ECO:0000313" key="3">
    <source>
        <dbReference type="Proteomes" id="UP000001611"/>
    </source>
</evidence>
<keyword evidence="3" id="KW-1185">Reference proteome</keyword>